<keyword evidence="16 18" id="KW-0472">Membrane</keyword>
<evidence type="ECO:0000256" key="18">
    <source>
        <dbReference type="RuleBase" id="RU003403"/>
    </source>
</evidence>
<evidence type="ECO:0000256" key="1">
    <source>
        <dbReference type="ARBA" id="ARBA00003257"/>
    </source>
</evidence>
<reference evidence="20" key="2">
    <citation type="submission" date="2020-06" db="EMBL/GenBank/DDBJ databases">
        <authorList>
            <person name="Guan J."/>
        </authorList>
    </citation>
    <scope>NUCLEOTIDE SEQUENCE</scope>
</reference>
<keyword evidence="8 18" id="KW-0812">Transmembrane</keyword>
<feature type="transmembrane region" description="Helical" evidence="18">
    <location>
        <begin position="175"/>
        <end position="193"/>
    </location>
</feature>
<keyword evidence="14 18" id="KW-0830">Ubiquinone</keyword>
<name>A0A7L8EYY1_9NEOP</name>
<keyword evidence="10 18" id="KW-1278">Translocase</keyword>
<dbReference type="InterPro" id="IPR003917">
    <property type="entry name" value="NADH_UbQ_OxRdtase_chain2"/>
</dbReference>
<evidence type="ECO:0000256" key="17">
    <source>
        <dbReference type="ARBA" id="ARBA00049551"/>
    </source>
</evidence>
<feature type="transmembrane region" description="Helical" evidence="18">
    <location>
        <begin position="140"/>
        <end position="163"/>
    </location>
</feature>
<comment type="catalytic activity">
    <reaction evidence="17 18">
        <text>a ubiquinone + NADH + 5 H(+)(in) = a ubiquinol + NAD(+) + 4 H(+)(out)</text>
        <dbReference type="Rhea" id="RHEA:29091"/>
        <dbReference type="Rhea" id="RHEA-COMP:9565"/>
        <dbReference type="Rhea" id="RHEA-COMP:9566"/>
        <dbReference type="ChEBI" id="CHEBI:15378"/>
        <dbReference type="ChEBI" id="CHEBI:16389"/>
        <dbReference type="ChEBI" id="CHEBI:17976"/>
        <dbReference type="ChEBI" id="CHEBI:57540"/>
        <dbReference type="ChEBI" id="CHEBI:57945"/>
        <dbReference type="EC" id="7.1.1.2"/>
    </reaction>
</comment>
<dbReference type="PANTHER" id="PTHR46552">
    <property type="entry name" value="NADH-UBIQUINONE OXIDOREDUCTASE CHAIN 2"/>
    <property type="match status" value="1"/>
</dbReference>
<comment type="function">
    <text evidence="18">Core subunit of the mitochondrial membrane respiratory chain NADH dehydrogenase (Complex I) which catalyzes electron transfer from NADH through the respiratory chain, using ubiquinone as an electron acceptor. Essential for the catalytic activity and assembly of complex I.</text>
</comment>
<accession>A0A7L8EYY1</accession>
<reference evidence="20" key="1">
    <citation type="journal article" date="2020" name="Mitochondrial DNA Part B Resour">
        <title>The complete mitochondrial genome of Xanthomantis bimaculata (Mantodea: Iridopterygidae) and its phylogeny.</title>
        <authorList>
            <person name="Guan J.-Y."/>
            <person name="Jia Y.-Y."/>
            <person name="Zhang Z.-Y."/>
            <person name="Cao S.-S."/>
            <person name="Ma J.-L."/>
            <person name="Zhang J.-Y."/>
            <person name="Yu D.-N."/>
        </authorList>
    </citation>
    <scope>NUCLEOTIDE SEQUENCE</scope>
</reference>
<evidence type="ECO:0000256" key="3">
    <source>
        <dbReference type="ARBA" id="ARBA00007012"/>
    </source>
</evidence>
<evidence type="ECO:0000256" key="4">
    <source>
        <dbReference type="ARBA" id="ARBA00012944"/>
    </source>
</evidence>
<dbReference type="GeneID" id="60236189"/>
<evidence type="ECO:0000256" key="12">
    <source>
        <dbReference type="ARBA" id="ARBA00022989"/>
    </source>
</evidence>
<keyword evidence="9 18" id="KW-0999">Mitochondrion inner membrane</keyword>
<gene>
    <name evidence="20" type="primary">ND2</name>
</gene>
<dbReference type="RefSeq" id="YP_009945213.1">
    <property type="nucleotide sequence ID" value="NC_051490.1"/>
</dbReference>
<keyword evidence="11 18" id="KW-0249">Electron transport</keyword>
<dbReference type="AlphaFoldDB" id="A0A7L8EYY1"/>
<organism evidence="20">
    <name type="scientific">Pliacanthopus bimaculatus</name>
    <dbReference type="NCBI Taxonomy" id="2775419"/>
    <lineage>
        <taxon>Eukaryota</taxon>
        <taxon>Metazoa</taxon>
        <taxon>Ecdysozoa</taxon>
        <taxon>Arthropoda</taxon>
        <taxon>Hexapoda</taxon>
        <taxon>Insecta</taxon>
        <taxon>Pterygota</taxon>
        <taxon>Neoptera</taxon>
        <taxon>Polyneoptera</taxon>
        <taxon>Dictyoptera</taxon>
        <taxon>Mantodea</taxon>
        <taxon>Eumantodea</taxon>
        <taxon>Nanomantoidea</taxon>
        <taxon>Nanomantidae</taxon>
        <taxon>Tropidomantinae</taxon>
        <taxon>Pliacanthopus</taxon>
    </lineage>
</organism>
<evidence type="ECO:0000256" key="11">
    <source>
        <dbReference type="ARBA" id="ARBA00022982"/>
    </source>
</evidence>
<feature type="transmembrane region" description="Helical" evidence="18">
    <location>
        <begin position="267"/>
        <end position="288"/>
    </location>
</feature>
<feature type="transmembrane region" description="Helical" evidence="18">
    <location>
        <begin position="9"/>
        <end position="34"/>
    </location>
</feature>
<evidence type="ECO:0000256" key="2">
    <source>
        <dbReference type="ARBA" id="ARBA00004448"/>
    </source>
</evidence>
<evidence type="ECO:0000256" key="16">
    <source>
        <dbReference type="ARBA" id="ARBA00023136"/>
    </source>
</evidence>
<protein>
    <recommendedName>
        <fullName evidence="5 18">NADH-ubiquinone oxidoreductase chain 2</fullName>
        <ecNumber evidence="4 18">7.1.1.2</ecNumber>
    </recommendedName>
</protein>
<evidence type="ECO:0000256" key="14">
    <source>
        <dbReference type="ARBA" id="ARBA00023075"/>
    </source>
</evidence>
<evidence type="ECO:0000313" key="20">
    <source>
        <dbReference type="EMBL" id="QOE17720.1"/>
    </source>
</evidence>
<keyword evidence="13 18" id="KW-0520">NAD</keyword>
<dbReference type="InterPro" id="IPR050175">
    <property type="entry name" value="Complex_I_Subunit_2"/>
</dbReference>
<evidence type="ECO:0000256" key="10">
    <source>
        <dbReference type="ARBA" id="ARBA00022967"/>
    </source>
</evidence>
<keyword evidence="15 18" id="KW-0496">Mitochondrion</keyword>
<keyword evidence="6" id="KW-0813">Transport</keyword>
<geneLocation type="mitochondrion" evidence="20"/>
<dbReference type="Pfam" id="PF00361">
    <property type="entry name" value="Proton_antipo_M"/>
    <property type="match status" value="1"/>
</dbReference>
<feature type="transmembrane region" description="Helical" evidence="18">
    <location>
        <begin position="97"/>
        <end position="114"/>
    </location>
</feature>
<evidence type="ECO:0000256" key="7">
    <source>
        <dbReference type="ARBA" id="ARBA00022660"/>
    </source>
</evidence>
<dbReference type="InterPro" id="IPR001750">
    <property type="entry name" value="ND/Mrp_TM"/>
</dbReference>
<comment type="subcellular location">
    <subcellularLocation>
        <location evidence="2 18">Mitochondrion inner membrane</location>
        <topology evidence="2 18">Multi-pass membrane protein</topology>
    </subcellularLocation>
</comment>
<feature type="transmembrane region" description="Helical" evidence="18">
    <location>
        <begin position="58"/>
        <end position="77"/>
    </location>
</feature>
<feature type="transmembrane region" description="Helical" evidence="18">
    <location>
        <begin position="319"/>
        <end position="341"/>
    </location>
</feature>
<feature type="transmembrane region" description="Helical" evidence="18">
    <location>
        <begin position="199"/>
        <end position="224"/>
    </location>
</feature>
<evidence type="ECO:0000256" key="13">
    <source>
        <dbReference type="ARBA" id="ARBA00023027"/>
    </source>
</evidence>
<dbReference type="CTD" id="4536"/>
<evidence type="ECO:0000256" key="15">
    <source>
        <dbReference type="ARBA" id="ARBA00023128"/>
    </source>
</evidence>
<dbReference type="GO" id="GO:0005743">
    <property type="term" value="C:mitochondrial inner membrane"/>
    <property type="evidence" value="ECO:0007669"/>
    <property type="project" value="UniProtKB-SubCell"/>
</dbReference>
<feature type="transmembrane region" description="Helical" evidence="18">
    <location>
        <begin position="236"/>
        <end position="255"/>
    </location>
</feature>
<sequence length="342" mass="38527">MPNNSTKILFLMTLISGMLISLCANSWMGAWMGLEINMLSFIPMLASNKNMLSTEASLKYFLIQAIASTTLLFMILLKSNTQEMFHIFKLTEWNNIVLIPLLMKVASAPFHWWLPSVLEGSSWLNCFILLSTQKMAPLMLISYLLSSNLLIQIAIVLSALVGGVGGFNQTSLRKLLAFSSVNHMSWMLVAMILGSNLWLTYFFIYLINILVIVLLASTISLSFISQAFNSMNKTKLVKFTLFIAMFSLGGLPPFLGFFPKWVTLQLMIQNLMISTAMTLVMTSLLTLFYYMRIMYATLMISTLEVSWLTLSYPKNHYSILLMTSLSSILLGILLCTLAFSVY</sequence>
<dbReference type="PANTHER" id="PTHR46552:SF1">
    <property type="entry name" value="NADH-UBIQUINONE OXIDOREDUCTASE CHAIN 2"/>
    <property type="match status" value="1"/>
</dbReference>
<dbReference type="GO" id="GO:0006120">
    <property type="term" value="P:mitochondrial electron transport, NADH to ubiquinone"/>
    <property type="evidence" value="ECO:0007669"/>
    <property type="project" value="InterPro"/>
</dbReference>
<dbReference type="EMBL" id="MT679725">
    <property type="protein sequence ID" value="QOE17720.1"/>
    <property type="molecule type" value="Genomic_DNA"/>
</dbReference>
<dbReference type="GO" id="GO:0008137">
    <property type="term" value="F:NADH dehydrogenase (ubiquinone) activity"/>
    <property type="evidence" value="ECO:0007669"/>
    <property type="project" value="UniProtKB-EC"/>
</dbReference>
<keyword evidence="7 18" id="KW-0679">Respiratory chain</keyword>
<evidence type="ECO:0000256" key="9">
    <source>
        <dbReference type="ARBA" id="ARBA00022792"/>
    </source>
</evidence>
<evidence type="ECO:0000256" key="5">
    <source>
        <dbReference type="ARBA" id="ARBA00021008"/>
    </source>
</evidence>
<dbReference type="PRINTS" id="PR01436">
    <property type="entry name" value="NADHDHGNASE2"/>
</dbReference>
<keyword evidence="12 18" id="KW-1133">Transmembrane helix</keyword>
<evidence type="ECO:0000256" key="8">
    <source>
        <dbReference type="ARBA" id="ARBA00022692"/>
    </source>
</evidence>
<dbReference type="EC" id="7.1.1.2" evidence="4 18"/>
<evidence type="ECO:0000259" key="19">
    <source>
        <dbReference type="Pfam" id="PF00361"/>
    </source>
</evidence>
<feature type="domain" description="NADH:quinone oxidoreductase/Mrp antiporter transmembrane" evidence="19">
    <location>
        <begin position="24"/>
        <end position="286"/>
    </location>
</feature>
<proteinExistence type="inferred from homology"/>
<evidence type="ECO:0000256" key="6">
    <source>
        <dbReference type="ARBA" id="ARBA00022448"/>
    </source>
</evidence>
<comment type="similarity">
    <text evidence="3 18">Belongs to the complex I subunit 2 family.</text>
</comment>
<comment type="function">
    <text evidence="1">Core subunit of the mitochondrial membrane respiratory chain NADH dehydrogenase (Complex I) that is believed to belong to the minimal assembly required for catalysis. Complex I functions in the transfer of electrons from NADH to the respiratory chain. The immediate electron acceptor for the enzyme is believed to be ubiquinone.</text>
</comment>